<dbReference type="PROSITE" id="PS00478">
    <property type="entry name" value="LIM_DOMAIN_1"/>
    <property type="match status" value="1"/>
</dbReference>
<dbReference type="InterPro" id="IPR029978">
    <property type="entry name" value="LMO-7"/>
</dbReference>
<name>H3AZR0_LATCH</name>
<dbReference type="GO" id="GO:0023051">
    <property type="term" value="P:regulation of signaling"/>
    <property type="evidence" value="ECO:0007669"/>
    <property type="project" value="InterPro"/>
</dbReference>
<keyword evidence="9" id="KW-1185">Reference proteome</keyword>
<dbReference type="PROSITE" id="PS50023">
    <property type="entry name" value="LIM_DOMAIN_2"/>
    <property type="match status" value="1"/>
</dbReference>
<proteinExistence type="predicted"/>
<gene>
    <name evidence="8" type="primary">LMO7</name>
</gene>
<reference evidence="8" key="3">
    <citation type="submission" date="2025-09" db="UniProtKB">
        <authorList>
            <consortium name="Ensembl"/>
        </authorList>
    </citation>
    <scope>IDENTIFICATION</scope>
</reference>
<protein>
    <submittedName>
        <fullName evidence="8">LIM domain 7</fullName>
    </submittedName>
</protein>
<dbReference type="Bgee" id="ENSLACG00000013318">
    <property type="expression patterns" value="Expressed in muscle tissue and 6 other cell types or tissues"/>
</dbReference>
<reference evidence="9" key="1">
    <citation type="submission" date="2011-08" db="EMBL/GenBank/DDBJ databases">
        <title>The draft genome of Latimeria chalumnae.</title>
        <authorList>
            <person name="Di Palma F."/>
            <person name="Alfoldi J."/>
            <person name="Johnson J."/>
            <person name="Berlin A."/>
            <person name="Gnerre S."/>
            <person name="Jaffe D."/>
            <person name="MacCallum I."/>
            <person name="Young S."/>
            <person name="Walker B.J."/>
            <person name="Lander E."/>
            <person name="Lindblad-Toh K."/>
        </authorList>
    </citation>
    <scope>NUCLEOTIDE SEQUENCE [LARGE SCALE GENOMIC DNA]</scope>
    <source>
        <strain evidence="9">Wild caught</strain>
    </source>
</reference>
<feature type="compositionally biased region" description="Basic and acidic residues" evidence="5">
    <location>
        <begin position="782"/>
        <end position="800"/>
    </location>
</feature>
<dbReference type="SMART" id="SM00132">
    <property type="entry name" value="LIM"/>
    <property type="match status" value="1"/>
</dbReference>
<dbReference type="SUPFAM" id="SSF50156">
    <property type="entry name" value="PDZ domain-like"/>
    <property type="match status" value="1"/>
</dbReference>
<dbReference type="Gene3D" id="2.10.110.10">
    <property type="entry name" value="Cysteine Rich Protein"/>
    <property type="match status" value="1"/>
</dbReference>
<dbReference type="FunFam" id="2.10.110.10:FF:000041">
    <property type="entry name" value="LIM and calponin homology domains 1"/>
    <property type="match status" value="1"/>
</dbReference>
<evidence type="ECO:0000256" key="5">
    <source>
        <dbReference type="SAM" id="MobiDB-lite"/>
    </source>
</evidence>
<feature type="compositionally biased region" description="Polar residues" evidence="5">
    <location>
        <begin position="1508"/>
        <end position="1535"/>
    </location>
</feature>
<evidence type="ECO:0000259" key="7">
    <source>
        <dbReference type="PROSITE" id="PS50106"/>
    </source>
</evidence>
<dbReference type="HOGENOM" id="CLU_003242_0_0_1"/>
<dbReference type="Pfam" id="PF15949">
    <property type="entry name" value="DUF4757"/>
    <property type="match status" value="2"/>
</dbReference>
<feature type="compositionally biased region" description="Low complexity" evidence="5">
    <location>
        <begin position="1089"/>
        <end position="1098"/>
    </location>
</feature>
<dbReference type="PANTHER" id="PTHR46767:SF1">
    <property type="entry name" value="LIM DOMAIN ONLY PROTEIN 7"/>
    <property type="match status" value="1"/>
</dbReference>
<feature type="compositionally biased region" description="Basic and acidic residues" evidence="5">
    <location>
        <begin position="607"/>
        <end position="639"/>
    </location>
</feature>
<feature type="compositionally biased region" description="Basic residues" evidence="5">
    <location>
        <begin position="640"/>
        <end position="656"/>
    </location>
</feature>
<feature type="compositionally biased region" description="Polar residues" evidence="5">
    <location>
        <begin position="1457"/>
        <end position="1494"/>
    </location>
</feature>
<feature type="region of interest" description="Disordered" evidence="5">
    <location>
        <begin position="881"/>
        <end position="908"/>
    </location>
</feature>
<dbReference type="PROSITE" id="PS50106">
    <property type="entry name" value="PDZ"/>
    <property type="match status" value="1"/>
</dbReference>
<accession>H3AZR0</accession>
<feature type="region of interest" description="Disordered" evidence="5">
    <location>
        <begin position="604"/>
        <end position="656"/>
    </location>
</feature>
<dbReference type="OMA" id="LYCNNCY"/>
<sequence>RREESYRRLKSVLITLYWLGRRAQSDPLYNGPLLNVKAFEELLGQTLTKALEESGSLKRSGRDSGYGDIWHIERGELLTSPASHRREDSFDSLDSFGSRSVASLSSDITLKGSSEGCGSDLESDWLYKMQESGKNDMSYRRVANIEPKSALPFNQYLPNKNNPPTYLPAPLRKKRAERNEDNRRSWASPVFTQSDGSFTSSQKQHLDVKVERGPPAAHTWTTSWNEFYYCSDEDDEDEAAVVLGTPNIEKDDLYARKLGQTTTSSNVSFDKFLPKHWTPEEEERWQKIKMGSCRRPWYRELQGFSSVLLHQALDTCTTDLYSLGTKPNHDPTAGPRVIMCKKDAFSSEIKRGAGIKDLTPDLENDDMFARRTGAFHSNPETSPVQTEVKSSTDRDFVHEMKIIMQPRRGEPVVADVEKDDMAARKVNYSQKKEIHLSGASDIYHPVPFPKPSMLPKEIQSKFISLPEETSAKMIYSNYRGLDPSLHPRKDDMLARKLGSHQVTRTQSSNFAPGSCSEDDLKKWESIREASKVKYKKQQMIERLLQKFQIDDGSKSLNDVSAEELSVIRQVRYEELQKIKSELKDQDQQWQEDLAKWKNRRKSFTSDLQKKKEEREEIEKIRSGNPERRRKTFKEMQEERKKKKKKKKLNQKQKNSKLKKKIAQMLIKCCSYYRSPPFASFQLFFGDLNVCSNFALIDSNPAIMLYLLVPPLGTSMELRDQGWYSDYKQTAGNRRMYSSNDDVFSEEKPSSRSWREKSYTVEVDSPYSLQKSEALHSVPNHTMTEDKPTTELKSLPEEKHSVSLYPSNSADIKTGPARVSASLPRNYQRSDSSRLTSVVTPRPFGVQSRGISSLPRSFTMDNAHKKYNGKVDSSKKAQYTVSNVSGKREDNQFQGSSVPSSNEEEEEQQQALASKAAVLVKSQTQVTSSSTFESKSTPTSAAVMSFANTPKLPEANLSSLVSSTHFEASRSQEQYSDMRIIINQKPNSGRDFGFITAWSSNGASVKSIEKGGPAELFHLQIDDEILAVNGTKVSHMDYQQWTDTMDKALETGNLVMDVRRYGKNSATEKKYTNANLGDLHAQESLEKSTKTSSFSSRSFNDAGSKGVNGIQEDSRSTTSRESEPISLKNFKRRSQFFEQGGSEPAMPDLQVPSISVSSRWAWDPEEERKRQEKWQKEQERLLQEKYKLEQQKLDEEWRLAQQEAEKEGNKYFEEEQKMILQEVHEKPKSSNSYAHSSINWRSPWTEHQKTNAEERTEDEQKEEIRDEERAHFLEQERKHEEEEKRLEELKHLEQEKKEEEERQRRREEEEQQRRREEEEERKYKAEQQRREMEQSRQQCREPYSTYTVCRGLLTKVRTKSKSTSELDDMDSMDRHGSGKTLQNVWNRSDSQQKSQKELPLSQAEQERQKIIQEMKKKTQLLNDNSWIRQRSASVVHKESSSLPGTMRSRGESLDNLDSPRSSWRQSPWQNQSSFSTHDSGSNPQVISTSSRTYMRTPSSTLPSSSTGSVRTASWAQTSTVPSSTLATQPGNNQRSRSISGKKICIYCSSPLGKGAAMIIESLGLYYHLYCFKCVACKSDLGGSESGAEVRIRNNELYCNDCYTKIKEKCPTTN</sequence>
<feature type="compositionally biased region" description="Basic and acidic residues" evidence="5">
    <location>
        <begin position="1261"/>
        <end position="1333"/>
    </location>
</feature>
<dbReference type="Gene3D" id="2.30.42.10">
    <property type="match status" value="1"/>
</dbReference>
<feature type="compositionally biased region" description="Polar residues" evidence="5">
    <location>
        <begin position="822"/>
        <end position="838"/>
    </location>
</feature>
<feature type="region of interest" description="Disordered" evidence="5">
    <location>
        <begin position="772"/>
        <end position="855"/>
    </location>
</feature>
<keyword evidence="3 4" id="KW-0440">LIM domain</keyword>
<dbReference type="eggNOG" id="KOG1704">
    <property type="taxonomic scope" value="Eukaryota"/>
</dbReference>
<feature type="compositionally biased region" description="Basic and acidic residues" evidence="5">
    <location>
        <begin position="1111"/>
        <end position="1122"/>
    </location>
</feature>
<dbReference type="InterPro" id="IPR001781">
    <property type="entry name" value="Znf_LIM"/>
</dbReference>
<feature type="compositionally biased region" description="Basic and acidic residues" evidence="5">
    <location>
        <begin position="1243"/>
        <end position="1253"/>
    </location>
</feature>
<evidence type="ECO:0000256" key="1">
    <source>
        <dbReference type="ARBA" id="ARBA00022723"/>
    </source>
</evidence>
<dbReference type="EMBL" id="AFYH01085115">
    <property type="status" value="NOT_ANNOTATED_CDS"/>
    <property type="molecule type" value="Genomic_DNA"/>
</dbReference>
<dbReference type="GO" id="GO:0046872">
    <property type="term" value="F:metal ion binding"/>
    <property type="evidence" value="ECO:0007669"/>
    <property type="project" value="UniProtKB-KW"/>
</dbReference>
<organism evidence="8 9">
    <name type="scientific">Latimeria chalumnae</name>
    <name type="common">Coelacanth</name>
    <dbReference type="NCBI Taxonomy" id="7897"/>
    <lineage>
        <taxon>Eukaryota</taxon>
        <taxon>Metazoa</taxon>
        <taxon>Chordata</taxon>
        <taxon>Craniata</taxon>
        <taxon>Vertebrata</taxon>
        <taxon>Euteleostomi</taxon>
        <taxon>Coelacanthiformes</taxon>
        <taxon>Coelacanthidae</taxon>
        <taxon>Latimeria</taxon>
    </lineage>
</organism>
<dbReference type="InterPro" id="IPR001478">
    <property type="entry name" value="PDZ"/>
</dbReference>
<feature type="region of interest" description="Disordered" evidence="5">
    <location>
        <begin position="1081"/>
        <end position="1130"/>
    </location>
</feature>
<feature type="domain" description="PDZ" evidence="7">
    <location>
        <begin position="979"/>
        <end position="1059"/>
    </location>
</feature>
<feature type="compositionally biased region" description="Low complexity" evidence="5">
    <location>
        <begin position="1495"/>
        <end position="1507"/>
    </location>
</feature>
<evidence type="ECO:0000313" key="9">
    <source>
        <dbReference type="Proteomes" id="UP000008672"/>
    </source>
</evidence>
<feature type="region of interest" description="Disordered" evidence="5">
    <location>
        <begin position="1431"/>
        <end position="1535"/>
    </location>
</feature>
<evidence type="ECO:0000259" key="6">
    <source>
        <dbReference type="PROSITE" id="PS50023"/>
    </source>
</evidence>
<dbReference type="SMART" id="SM00228">
    <property type="entry name" value="PDZ"/>
    <property type="match status" value="1"/>
</dbReference>
<feature type="compositionally biased region" description="Polar residues" evidence="5">
    <location>
        <begin position="1378"/>
        <end position="1392"/>
    </location>
</feature>
<dbReference type="Pfam" id="PF00595">
    <property type="entry name" value="PDZ"/>
    <property type="match status" value="1"/>
</dbReference>
<dbReference type="FunCoup" id="H3AZR0">
    <property type="interactions" value="823"/>
</dbReference>
<feature type="compositionally biased region" description="Polar residues" evidence="5">
    <location>
        <begin position="190"/>
        <end position="203"/>
    </location>
</feature>
<feature type="region of interest" description="Disordered" evidence="5">
    <location>
        <begin position="1221"/>
        <end position="1406"/>
    </location>
</feature>
<evidence type="ECO:0000256" key="3">
    <source>
        <dbReference type="ARBA" id="ARBA00023038"/>
    </source>
</evidence>
<dbReference type="CDD" id="cd08368">
    <property type="entry name" value="LIM"/>
    <property type="match status" value="1"/>
</dbReference>
<dbReference type="Pfam" id="PF00412">
    <property type="entry name" value="LIM"/>
    <property type="match status" value="1"/>
</dbReference>
<evidence type="ECO:0000256" key="2">
    <source>
        <dbReference type="ARBA" id="ARBA00022833"/>
    </source>
</evidence>
<dbReference type="Ensembl" id="ENSLACT00000015237.1">
    <property type="protein sequence ID" value="ENSLACP00000015131.1"/>
    <property type="gene ID" value="ENSLACG00000013318.1"/>
</dbReference>
<keyword evidence="1 4" id="KW-0479">Metal-binding</keyword>
<dbReference type="PANTHER" id="PTHR46767">
    <property type="entry name" value="LIM DOMAIN ONLY PROTEIN 7"/>
    <property type="match status" value="1"/>
</dbReference>
<dbReference type="EMBL" id="AFYH01085117">
    <property type="status" value="NOT_ANNOTATED_CDS"/>
    <property type="molecule type" value="Genomic_DNA"/>
</dbReference>
<dbReference type="InterPro" id="IPR031865">
    <property type="entry name" value="DUF4757"/>
</dbReference>
<dbReference type="InterPro" id="IPR036034">
    <property type="entry name" value="PDZ_sf"/>
</dbReference>
<dbReference type="GO" id="GO:0030155">
    <property type="term" value="P:regulation of cell adhesion"/>
    <property type="evidence" value="ECO:0007669"/>
    <property type="project" value="InterPro"/>
</dbReference>
<dbReference type="STRING" id="7897.ENSLACP00000015131"/>
<evidence type="ECO:0000256" key="4">
    <source>
        <dbReference type="PROSITE-ProRule" id="PRU00125"/>
    </source>
</evidence>
<feature type="domain" description="LIM zinc-binding" evidence="6">
    <location>
        <begin position="1541"/>
        <end position="1607"/>
    </location>
</feature>
<dbReference type="InParanoid" id="H3AZR0"/>
<reference evidence="8" key="2">
    <citation type="submission" date="2025-08" db="UniProtKB">
        <authorList>
            <consortium name="Ensembl"/>
        </authorList>
    </citation>
    <scope>IDENTIFICATION</scope>
</reference>
<dbReference type="GeneTree" id="ENSGT00950000183159"/>
<dbReference type="Proteomes" id="UP000008672">
    <property type="component" value="Unassembled WGS sequence"/>
</dbReference>
<feature type="compositionally biased region" description="Polar residues" evidence="5">
    <location>
        <begin position="891"/>
        <end position="900"/>
    </location>
</feature>
<feature type="compositionally biased region" description="Polar residues" evidence="5">
    <location>
        <begin position="1228"/>
        <end position="1241"/>
    </location>
</feature>
<keyword evidence="2 4" id="KW-0862">Zinc</keyword>
<evidence type="ECO:0000313" key="8">
    <source>
        <dbReference type="Ensembl" id="ENSLACP00000015131.1"/>
    </source>
</evidence>
<dbReference type="EMBL" id="AFYH01085118">
    <property type="status" value="NOT_ANNOTATED_CDS"/>
    <property type="molecule type" value="Genomic_DNA"/>
</dbReference>
<feature type="region of interest" description="Disordered" evidence="5">
    <location>
        <begin position="153"/>
        <end position="212"/>
    </location>
</feature>
<dbReference type="EMBL" id="AFYH01085116">
    <property type="status" value="NOT_ANNOTATED_CDS"/>
    <property type="molecule type" value="Genomic_DNA"/>
</dbReference>